<sequence length="433" mass="46640">MEWWLLLSLILVCLLLLIFIGVPIAFSLGALSLTLVLVFLGPDKLMLVSTTAFGQINNFALAAIPLFIFMAEIILHSGVSTDAFDMLSKWTGRLPGGLAVASQLTCTLFASVSGASTATAAAVGRIAVPEMLSRGYEKRLSCGSIAAGGALGALIPPSIYMIIYGTLVEESIGQLFMGGVVPGLMLSGMFITYIIIRCAISPQLAPRVEGITWRERWRSLYKVWAILFLALAMLISIYLGIATPAEIAGVGCFLALVIGFAYRRLTWKAIKGAFLSTCRITCFIGWVLVAASLFGFVLSYLQLPQQLSQWLVEQSASPWLVIVGINIILIFLGCIMDPAGILLVTIPIFVPIIKALGFDPVWFGVMFVVNTEMAQITPPLGLNLYIIKGIAPSNVSLKDILIGAGPFMLLDSVGLALVIIFPQIILWLPSTMM</sequence>
<feature type="transmembrane region" description="Helical" evidence="7">
    <location>
        <begin position="321"/>
        <end position="349"/>
    </location>
</feature>
<organism evidence="9 10">
    <name type="scientific">Desulfoferula mesophila</name>
    <dbReference type="NCBI Taxonomy" id="3058419"/>
    <lineage>
        <taxon>Bacteria</taxon>
        <taxon>Pseudomonadati</taxon>
        <taxon>Thermodesulfobacteriota</taxon>
        <taxon>Desulfarculia</taxon>
        <taxon>Desulfarculales</taxon>
        <taxon>Desulfarculaceae</taxon>
        <taxon>Desulfoferula</taxon>
    </lineage>
</organism>
<dbReference type="GO" id="GO:0005886">
    <property type="term" value="C:plasma membrane"/>
    <property type="evidence" value="ECO:0007669"/>
    <property type="project" value="UniProtKB-SubCell"/>
</dbReference>
<gene>
    <name evidence="9" type="ORF">FAK_39900</name>
</gene>
<accession>A0AAU9ER40</accession>
<dbReference type="InterPro" id="IPR010656">
    <property type="entry name" value="DctM"/>
</dbReference>
<evidence type="ECO:0000256" key="3">
    <source>
        <dbReference type="ARBA" id="ARBA00022519"/>
    </source>
</evidence>
<dbReference type="RefSeq" id="WP_338603456.1">
    <property type="nucleotide sequence ID" value="NZ_AP028679.1"/>
</dbReference>
<feature type="transmembrane region" description="Helical" evidence="7">
    <location>
        <begin position="175"/>
        <end position="200"/>
    </location>
</feature>
<name>A0AAU9ER40_9BACT</name>
<feature type="transmembrane region" description="Helical" evidence="7">
    <location>
        <begin position="277"/>
        <end position="301"/>
    </location>
</feature>
<feature type="transmembrane region" description="Helical" evidence="7">
    <location>
        <begin position="140"/>
        <end position="163"/>
    </location>
</feature>
<feature type="transmembrane region" description="Helical" evidence="7">
    <location>
        <begin position="6"/>
        <end position="39"/>
    </location>
</feature>
<feature type="transmembrane region" description="Helical" evidence="7">
    <location>
        <begin position="221"/>
        <end position="241"/>
    </location>
</feature>
<evidence type="ECO:0000256" key="4">
    <source>
        <dbReference type="ARBA" id="ARBA00022692"/>
    </source>
</evidence>
<evidence type="ECO:0000256" key="2">
    <source>
        <dbReference type="ARBA" id="ARBA00022475"/>
    </source>
</evidence>
<keyword evidence="4 7" id="KW-0812">Transmembrane</keyword>
<dbReference type="Pfam" id="PF06808">
    <property type="entry name" value="DctM"/>
    <property type="match status" value="1"/>
</dbReference>
<dbReference type="GO" id="GO:0022857">
    <property type="term" value="F:transmembrane transporter activity"/>
    <property type="evidence" value="ECO:0007669"/>
    <property type="project" value="TreeGrafter"/>
</dbReference>
<dbReference type="NCBIfam" id="TIGR00786">
    <property type="entry name" value="dctM"/>
    <property type="match status" value="1"/>
</dbReference>
<keyword evidence="5 7" id="KW-1133">Transmembrane helix</keyword>
<feature type="transmembrane region" description="Helical" evidence="7">
    <location>
        <begin position="247"/>
        <end position="265"/>
    </location>
</feature>
<dbReference type="AlphaFoldDB" id="A0AAU9ER40"/>
<reference evidence="10" key="1">
    <citation type="journal article" date="2023" name="Arch. Microbiol.">
        <title>Desulfoferula mesophilus gen. nov. sp. nov., a mesophilic sulfate-reducing bacterium isolated from a brackish lake sediment.</title>
        <authorList>
            <person name="Watanabe T."/>
            <person name="Yabe T."/>
            <person name="Tsuji J.M."/>
            <person name="Fukui M."/>
        </authorList>
    </citation>
    <scope>NUCLEOTIDE SEQUENCE [LARGE SCALE GENOMIC DNA]</scope>
    <source>
        <strain evidence="10">12FAK</strain>
    </source>
</reference>
<feature type="transmembrane region" description="Helical" evidence="7">
    <location>
        <begin position="407"/>
        <end position="428"/>
    </location>
</feature>
<dbReference type="KEGG" id="dmp:FAK_39900"/>
<keyword evidence="2" id="KW-1003">Cell membrane</keyword>
<proteinExistence type="predicted"/>
<evidence type="ECO:0000313" key="10">
    <source>
        <dbReference type="Proteomes" id="UP001366166"/>
    </source>
</evidence>
<dbReference type="Proteomes" id="UP001366166">
    <property type="component" value="Chromosome"/>
</dbReference>
<evidence type="ECO:0000256" key="1">
    <source>
        <dbReference type="ARBA" id="ARBA00004429"/>
    </source>
</evidence>
<feature type="domain" description="TRAP C4-dicarboxylate transport system permease DctM subunit" evidence="8">
    <location>
        <begin position="11"/>
        <end position="424"/>
    </location>
</feature>
<dbReference type="PANTHER" id="PTHR33362:SF5">
    <property type="entry name" value="C4-DICARBOXYLATE TRAP TRANSPORTER LARGE PERMEASE PROTEIN DCTM"/>
    <property type="match status" value="1"/>
</dbReference>
<evidence type="ECO:0000256" key="6">
    <source>
        <dbReference type="ARBA" id="ARBA00023136"/>
    </source>
</evidence>
<evidence type="ECO:0000259" key="8">
    <source>
        <dbReference type="Pfam" id="PF06808"/>
    </source>
</evidence>
<evidence type="ECO:0000313" key="9">
    <source>
        <dbReference type="EMBL" id="BEQ16924.1"/>
    </source>
</evidence>
<keyword evidence="10" id="KW-1185">Reference proteome</keyword>
<evidence type="ECO:0000256" key="7">
    <source>
        <dbReference type="SAM" id="Phobius"/>
    </source>
</evidence>
<keyword evidence="6 7" id="KW-0472">Membrane</keyword>
<keyword evidence="3" id="KW-0997">Cell inner membrane</keyword>
<dbReference type="InterPro" id="IPR004681">
    <property type="entry name" value="TRAP_DctM"/>
</dbReference>
<protein>
    <submittedName>
        <fullName evidence="9">Tripartite transporter large subunit</fullName>
    </submittedName>
</protein>
<dbReference type="EMBL" id="AP028679">
    <property type="protein sequence ID" value="BEQ16924.1"/>
    <property type="molecule type" value="Genomic_DNA"/>
</dbReference>
<comment type="subcellular location">
    <subcellularLocation>
        <location evidence="1">Cell inner membrane</location>
        <topology evidence="1">Multi-pass membrane protein</topology>
    </subcellularLocation>
</comment>
<evidence type="ECO:0000256" key="5">
    <source>
        <dbReference type="ARBA" id="ARBA00022989"/>
    </source>
</evidence>
<feature type="transmembrane region" description="Helical" evidence="7">
    <location>
        <begin position="59"/>
        <end position="79"/>
    </location>
</feature>
<dbReference type="PIRSF" id="PIRSF006066">
    <property type="entry name" value="HI0050"/>
    <property type="match status" value="1"/>
</dbReference>
<dbReference type="PANTHER" id="PTHR33362">
    <property type="entry name" value="SIALIC ACID TRAP TRANSPORTER PERMEASE PROTEIN SIAT-RELATED"/>
    <property type="match status" value="1"/>
</dbReference>